<dbReference type="AlphaFoldDB" id="A0A3R5U3K2"/>
<keyword evidence="4" id="KW-1185">Reference proteome</keyword>
<organism evidence="3 4">
    <name type="scientific">Clostridium manihotivorum</name>
    <dbReference type="NCBI Taxonomy" id="2320868"/>
    <lineage>
        <taxon>Bacteria</taxon>
        <taxon>Bacillati</taxon>
        <taxon>Bacillota</taxon>
        <taxon>Clostridia</taxon>
        <taxon>Eubacteriales</taxon>
        <taxon>Clostridiaceae</taxon>
        <taxon>Clostridium</taxon>
    </lineage>
</organism>
<feature type="transmembrane region" description="Helical" evidence="1">
    <location>
        <begin position="7"/>
        <end position="29"/>
    </location>
</feature>
<dbReference type="Pfam" id="PF02698">
    <property type="entry name" value="DUF218"/>
    <property type="match status" value="1"/>
</dbReference>
<dbReference type="KEGG" id="cmah:C1I91_03005"/>
<protein>
    <submittedName>
        <fullName evidence="3">YdcF family protein</fullName>
    </submittedName>
</protein>
<keyword evidence="1" id="KW-1133">Transmembrane helix</keyword>
<dbReference type="GO" id="GO:0000270">
    <property type="term" value="P:peptidoglycan metabolic process"/>
    <property type="evidence" value="ECO:0007669"/>
    <property type="project" value="TreeGrafter"/>
</dbReference>
<dbReference type="Gene3D" id="3.40.50.620">
    <property type="entry name" value="HUPs"/>
    <property type="match status" value="1"/>
</dbReference>
<evidence type="ECO:0000313" key="4">
    <source>
        <dbReference type="Proteomes" id="UP000286268"/>
    </source>
</evidence>
<dbReference type="Proteomes" id="UP000286268">
    <property type="component" value="Chromosome"/>
</dbReference>
<dbReference type="PANTHER" id="PTHR30336:SF4">
    <property type="entry name" value="ENVELOPE BIOGENESIS FACTOR ELYC"/>
    <property type="match status" value="1"/>
</dbReference>
<dbReference type="GO" id="GO:0005886">
    <property type="term" value="C:plasma membrane"/>
    <property type="evidence" value="ECO:0007669"/>
    <property type="project" value="TreeGrafter"/>
</dbReference>
<evidence type="ECO:0000259" key="2">
    <source>
        <dbReference type="Pfam" id="PF02698"/>
    </source>
</evidence>
<proteinExistence type="predicted"/>
<dbReference type="RefSeq" id="WP_128211171.1">
    <property type="nucleotide sequence ID" value="NZ_CP025746.1"/>
</dbReference>
<dbReference type="OrthoDB" id="9782395at2"/>
<reference evidence="3 4" key="1">
    <citation type="submission" date="2018-01" db="EMBL/GenBank/DDBJ databases">
        <title>Genome Sequencing and Assembly of Anaerobacter polyendosporus strain CT4.</title>
        <authorList>
            <person name="Tachaapaikoon C."/>
            <person name="Sutheeworapong S."/>
            <person name="Jenjaroenpun P."/>
            <person name="Wongsurawat T."/>
            <person name="Nookeaw I."/>
            <person name="Cheawchanlertfa P."/>
            <person name="Kosugi A."/>
            <person name="Cheevadhanarak S."/>
            <person name="Ratanakhanokchai K."/>
        </authorList>
    </citation>
    <scope>NUCLEOTIDE SEQUENCE [LARGE SCALE GENOMIC DNA]</scope>
    <source>
        <strain evidence="3 4">CT4</strain>
    </source>
</reference>
<dbReference type="CDD" id="cd06259">
    <property type="entry name" value="YdcF-like"/>
    <property type="match status" value="1"/>
</dbReference>
<dbReference type="InterPro" id="IPR028082">
    <property type="entry name" value="Peripla_BP_I"/>
</dbReference>
<keyword evidence="1" id="KW-0812">Transmembrane</keyword>
<dbReference type="InterPro" id="IPR014729">
    <property type="entry name" value="Rossmann-like_a/b/a_fold"/>
</dbReference>
<feature type="domain" description="DUF218" evidence="2">
    <location>
        <begin position="36"/>
        <end position="156"/>
    </location>
</feature>
<name>A0A3R5U3K2_9CLOT</name>
<dbReference type="InterPro" id="IPR003848">
    <property type="entry name" value="DUF218"/>
</dbReference>
<evidence type="ECO:0000256" key="1">
    <source>
        <dbReference type="SAM" id="Phobius"/>
    </source>
</evidence>
<dbReference type="EMBL" id="CP025746">
    <property type="protein sequence ID" value="QAA30720.1"/>
    <property type="molecule type" value="Genomic_DNA"/>
</dbReference>
<accession>A0A3R5U3K2</accession>
<sequence length="188" mass="21178">MKKRLKMIFLAIIIIFVVFQGFIFSLPIFTKPVKSDAIVVLGCRLRGETPSEFLTERTVEAAELYKKGFGKYIIVSGGKGPGENISEAEGMKRILLSKGIEEDKIIVEDKSTNTSENIKFTSRIMKEKDLSTAVVVSNDFHLRRAWLLCKKNKVSATYKGVFSKENFITEMYGAVREMPAIIKDLILS</sequence>
<dbReference type="GO" id="GO:0043164">
    <property type="term" value="P:Gram-negative-bacterium-type cell wall biogenesis"/>
    <property type="evidence" value="ECO:0007669"/>
    <property type="project" value="TreeGrafter"/>
</dbReference>
<gene>
    <name evidence="3" type="ORF">C1I91_03005</name>
</gene>
<dbReference type="SUPFAM" id="SSF53822">
    <property type="entry name" value="Periplasmic binding protein-like I"/>
    <property type="match status" value="1"/>
</dbReference>
<evidence type="ECO:0000313" key="3">
    <source>
        <dbReference type="EMBL" id="QAA30720.1"/>
    </source>
</evidence>
<dbReference type="InterPro" id="IPR051599">
    <property type="entry name" value="Cell_Envelope_Assoc"/>
</dbReference>
<dbReference type="PANTHER" id="PTHR30336">
    <property type="entry name" value="INNER MEMBRANE PROTEIN, PROBABLE PERMEASE"/>
    <property type="match status" value="1"/>
</dbReference>
<keyword evidence="1" id="KW-0472">Membrane</keyword>